<protein>
    <submittedName>
        <fullName evidence="1">Uncharacterized protein</fullName>
    </submittedName>
</protein>
<name>A0A448XQH1_9PLAT</name>
<dbReference type="Proteomes" id="UP000784294">
    <property type="component" value="Unassembled WGS sequence"/>
</dbReference>
<accession>A0A448XQH1</accession>
<evidence type="ECO:0000313" key="1">
    <source>
        <dbReference type="EMBL" id="VEL42418.1"/>
    </source>
</evidence>
<keyword evidence="2" id="KW-1185">Reference proteome</keyword>
<proteinExistence type="predicted"/>
<dbReference type="AlphaFoldDB" id="A0A448XQH1"/>
<comment type="caution">
    <text evidence="1">The sequence shown here is derived from an EMBL/GenBank/DDBJ whole genome shotgun (WGS) entry which is preliminary data.</text>
</comment>
<organism evidence="1 2">
    <name type="scientific">Protopolystoma xenopodis</name>
    <dbReference type="NCBI Taxonomy" id="117903"/>
    <lineage>
        <taxon>Eukaryota</taxon>
        <taxon>Metazoa</taxon>
        <taxon>Spiralia</taxon>
        <taxon>Lophotrochozoa</taxon>
        <taxon>Platyhelminthes</taxon>
        <taxon>Monogenea</taxon>
        <taxon>Polyopisthocotylea</taxon>
        <taxon>Polystomatidea</taxon>
        <taxon>Polystomatidae</taxon>
        <taxon>Protopolystoma</taxon>
    </lineage>
</organism>
<gene>
    <name evidence="1" type="ORF">PXEA_LOCUS35858</name>
</gene>
<dbReference type="EMBL" id="CAAALY010274306">
    <property type="protein sequence ID" value="VEL42418.1"/>
    <property type="molecule type" value="Genomic_DNA"/>
</dbReference>
<reference evidence="1" key="1">
    <citation type="submission" date="2018-11" db="EMBL/GenBank/DDBJ databases">
        <authorList>
            <consortium name="Pathogen Informatics"/>
        </authorList>
    </citation>
    <scope>NUCLEOTIDE SEQUENCE</scope>
</reference>
<evidence type="ECO:0000313" key="2">
    <source>
        <dbReference type="Proteomes" id="UP000784294"/>
    </source>
</evidence>
<sequence length="140" mass="15193">MQLGTTLVGEIRSNDNSKQLPCQRACENCQWLPDGPASCCHQVWLVGRVWRASGLGLYPPAGHHSHLVGQLNEVGTGCSDPEANWKPPFGRKASYGALPFRCQCEAGPATQWSQALNPTIRLTLARLRARDGGAERIDAS</sequence>